<proteinExistence type="predicted"/>
<evidence type="ECO:0000256" key="1">
    <source>
        <dbReference type="SAM" id="MobiDB-lite"/>
    </source>
</evidence>
<accession>A0A4P7XMJ4</accession>
<evidence type="ECO:0000313" key="2">
    <source>
        <dbReference type="EMBL" id="QCF27782.1"/>
    </source>
</evidence>
<sequence length="82" mass="8656">MANTDNRGFASMDKDKQEEIASKGGKAAHESGNAHEFNSEEARKAGQKGGKVAHERGTAHEFDSKEAQKAGKKGGQNSRGGN</sequence>
<dbReference type="AlphaFoldDB" id="A0A4P7XMJ4"/>
<protein>
    <submittedName>
        <fullName evidence="2">Stress-induced protein</fullName>
    </submittedName>
</protein>
<dbReference type="Proteomes" id="UP000298049">
    <property type="component" value="Chromosome"/>
</dbReference>
<evidence type="ECO:0000313" key="3">
    <source>
        <dbReference type="Proteomes" id="UP000298049"/>
    </source>
</evidence>
<dbReference type="RefSeq" id="WP_136546579.1">
    <property type="nucleotide sequence ID" value="NZ_CP031093.1"/>
</dbReference>
<dbReference type="Pfam" id="PF10685">
    <property type="entry name" value="KGG"/>
    <property type="match status" value="2"/>
</dbReference>
<dbReference type="InterPro" id="IPR019626">
    <property type="entry name" value="Stress-induced_KGG_rpt"/>
</dbReference>
<organism evidence="2 3">
    <name type="scientific">Hydrocarboniclastica marina</name>
    <dbReference type="NCBI Taxonomy" id="2259620"/>
    <lineage>
        <taxon>Bacteria</taxon>
        <taxon>Pseudomonadati</taxon>
        <taxon>Pseudomonadota</taxon>
        <taxon>Gammaproteobacteria</taxon>
        <taxon>Alteromonadales</taxon>
        <taxon>Alteromonadaceae</taxon>
        <taxon>Hydrocarboniclastica</taxon>
    </lineage>
</organism>
<gene>
    <name evidence="2" type="ORF">soil367_02475</name>
</gene>
<dbReference type="OrthoDB" id="9814245at2"/>
<feature type="compositionally biased region" description="Basic and acidic residues" evidence="1">
    <location>
        <begin position="12"/>
        <end position="44"/>
    </location>
</feature>
<reference evidence="2 3" key="1">
    <citation type="submission" date="2018-07" db="EMBL/GenBank/DDBJ databases">
        <title>Marsedoiliclastica nanhaica gen. nov. sp. nov., a novel marine hydrocarbonoclastic bacterium isolated from an in-situ enriched hydrocarbon-degrading consortium in deep-sea sediment.</title>
        <authorList>
            <person name="Dong C."/>
            <person name="Ma T."/>
            <person name="Liu R."/>
            <person name="Shao Z."/>
        </authorList>
    </citation>
    <scope>NUCLEOTIDE SEQUENCE [LARGE SCALE GENOMIC DNA]</scope>
    <source>
        <strain evidence="3">soil36-7</strain>
    </source>
</reference>
<dbReference type="KEGG" id="hmi:soil367_02475"/>
<name>A0A4P7XMJ4_9ALTE</name>
<dbReference type="EMBL" id="CP031093">
    <property type="protein sequence ID" value="QCF27782.1"/>
    <property type="molecule type" value="Genomic_DNA"/>
</dbReference>
<feature type="compositionally biased region" description="Gly residues" evidence="1">
    <location>
        <begin position="73"/>
        <end position="82"/>
    </location>
</feature>
<feature type="compositionally biased region" description="Basic and acidic residues" evidence="1">
    <location>
        <begin position="52"/>
        <end position="69"/>
    </location>
</feature>
<feature type="region of interest" description="Disordered" evidence="1">
    <location>
        <begin position="1"/>
        <end position="82"/>
    </location>
</feature>
<keyword evidence="3" id="KW-1185">Reference proteome</keyword>